<reference evidence="3 4" key="1">
    <citation type="submission" date="2024-10" db="EMBL/GenBank/DDBJ databases">
        <title>Updated reference genomes for cyclostephanoid diatoms.</title>
        <authorList>
            <person name="Roberts W.R."/>
            <person name="Alverson A.J."/>
        </authorList>
    </citation>
    <scope>NUCLEOTIDE SEQUENCE [LARGE SCALE GENOMIC DNA]</scope>
    <source>
        <strain evidence="3 4">AJA232-27</strain>
    </source>
</reference>
<keyword evidence="2" id="KW-1133">Transmembrane helix</keyword>
<evidence type="ECO:0000256" key="1">
    <source>
        <dbReference type="SAM" id="MobiDB-lite"/>
    </source>
</evidence>
<evidence type="ECO:0000256" key="2">
    <source>
        <dbReference type="SAM" id="Phobius"/>
    </source>
</evidence>
<evidence type="ECO:0000313" key="4">
    <source>
        <dbReference type="Proteomes" id="UP001530293"/>
    </source>
</evidence>
<feature type="transmembrane region" description="Helical" evidence="2">
    <location>
        <begin position="231"/>
        <end position="249"/>
    </location>
</feature>
<name>A0ABD3M998_9STRA</name>
<comment type="caution">
    <text evidence="3">The sequence shown here is derived from an EMBL/GenBank/DDBJ whole genome shotgun (WGS) entry which is preliminary data.</text>
</comment>
<accession>A0ABD3M998</accession>
<keyword evidence="4" id="KW-1185">Reference proteome</keyword>
<dbReference type="Proteomes" id="UP001530293">
    <property type="component" value="Unassembled WGS sequence"/>
</dbReference>
<protein>
    <submittedName>
        <fullName evidence="3">Uncharacterized protein</fullName>
    </submittedName>
</protein>
<dbReference type="EMBL" id="JALLBG020000223">
    <property type="protein sequence ID" value="KAL3758782.1"/>
    <property type="molecule type" value="Genomic_DNA"/>
</dbReference>
<evidence type="ECO:0000313" key="3">
    <source>
        <dbReference type="EMBL" id="KAL3758782.1"/>
    </source>
</evidence>
<keyword evidence="2" id="KW-0812">Transmembrane</keyword>
<keyword evidence="2" id="KW-0472">Membrane</keyword>
<proteinExistence type="predicted"/>
<gene>
    <name evidence="3" type="ORF">ACHAWU_006424</name>
</gene>
<sequence>MVINPRNTLVSYHHKNNAATSAFFSSRMMPLTGTRLLNKRESNASDDDADDFASLFNNLDQGEDDDGRRLAREFYQELHIRQSRSPSTSPRDENILEDIRRREDSINYYGEIQANRINASGKDEPKSHDRRRMNTTNQPTASPSSQESSSPLLALLSFFSPAPRPAPSAGLFSGSGTTVYSSGRSIRAEIELLETTIKRNGNQQSNSNKWPGLLGGIQQPHANTPQQSDEVFRIAVALLIVLSAAYIVITIGGITESISWDGPAAISTNVMSLMNDATKSSVVISVGHGDIFMEEEAAWLIRQSSDWVTLAAEAVRSVEELVLR</sequence>
<organism evidence="3 4">
    <name type="scientific">Discostella pseudostelligera</name>
    <dbReference type="NCBI Taxonomy" id="259834"/>
    <lineage>
        <taxon>Eukaryota</taxon>
        <taxon>Sar</taxon>
        <taxon>Stramenopiles</taxon>
        <taxon>Ochrophyta</taxon>
        <taxon>Bacillariophyta</taxon>
        <taxon>Coscinodiscophyceae</taxon>
        <taxon>Thalassiosirophycidae</taxon>
        <taxon>Stephanodiscales</taxon>
        <taxon>Stephanodiscaceae</taxon>
        <taxon>Discostella</taxon>
    </lineage>
</organism>
<feature type="region of interest" description="Disordered" evidence="1">
    <location>
        <begin position="114"/>
        <end position="148"/>
    </location>
</feature>
<dbReference type="AlphaFoldDB" id="A0ABD3M998"/>